<protein>
    <submittedName>
        <fullName evidence="1">Uncharacterized protein</fullName>
    </submittedName>
</protein>
<dbReference type="EMBL" id="CM037152">
    <property type="protein sequence ID" value="KAH7836231.1"/>
    <property type="molecule type" value="Genomic_DNA"/>
</dbReference>
<proteinExistence type="predicted"/>
<evidence type="ECO:0000313" key="2">
    <source>
        <dbReference type="Proteomes" id="UP000828048"/>
    </source>
</evidence>
<evidence type="ECO:0000313" key="1">
    <source>
        <dbReference type="EMBL" id="KAH7836231.1"/>
    </source>
</evidence>
<keyword evidence="2" id="KW-1185">Reference proteome</keyword>
<organism evidence="1 2">
    <name type="scientific">Vaccinium darrowii</name>
    <dbReference type="NCBI Taxonomy" id="229202"/>
    <lineage>
        <taxon>Eukaryota</taxon>
        <taxon>Viridiplantae</taxon>
        <taxon>Streptophyta</taxon>
        <taxon>Embryophyta</taxon>
        <taxon>Tracheophyta</taxon>
        <taxon>Spermatophyta</taxon>
        <taxon>Magnoliopsida</taxon>
        <taxon>eudicotyledons</taxon>
        <taxon>Gunneridae</taxon>
        <taxon>Pentapetalae</taxon>
        <taxon>asterids</taxon>
        <taxon>Ericales</taxon>
        <taxon>Ericaceae</taxon>
        <taxon>Vaccinioideae</taxon>
        <taxon>Vaccinieae</taxon>
        <taxon>Vaccinium</taxon>
    </lineage>
</organism>
<reference evidence="1 2" key="1">
    <citation type="journal article" date="2021" name="Hortic Res">
        <title>High-quality reference genome and annotation aids understanding of berry development for evergreen blueberry (Vaccinium darrowii).</title>
        <authorList>
            <person name="Yu J."/>
            <person name="Hulse-Kemp A.M."/>
            <person name="Babiker E."/>
            <person name="Staton M."/>
        </authorList>
    </citation>
    <scope>NUCLEOTIDE SEQUENCE [LARGE SCALE GENOMIC DNA]</scope>
    <source>
        <strain evidence="2">cv. NJ 8807/NJ 8810</strain>
        <tissue evidence="1">Young leaf</tissue>
    </source>
</reference>
<accession>A0ACB7X6D2</accession>
<dbReference type="Proteomes" id="UP000828048">
    <property type="component" value="Chromosome 2"/>
</dbReference>
<comment type="caution">
    <text evidence="1">The sequence shown here is derived from an EMBL/GenBank/DDBJ whole genome shotgun (WGS) entry which is preliminary data.</text>
</comment>
<name>A0ACB7X6D2_9ERIC</name>
<gene>
    <name evidence="1" type="ORF">Vadar_033830</name>
</gene>
<sequence>MLTRVEGERPLKMEELQAFGSPLLMPIFIWDWRTKKQIACSEESHMDDVTQVINVGTSVRKVGFFGESSLKLWHLTRIEILRSQHMSIMFKEECLPELSERPFTSNWWDKQWHLGLLPCELKRKRSNWISRSCWSHRNCSEHVAIVRPAWVVCLPVADEVSLDGQVSRMVVYVVGCQIKNHLMLIVVLGFRANWS</sequence>